<name>A0A8S0X6K4_9FIRM</name>
<dbReference type="RefSeq" id="WP_240985948.1">
    <property type="nucleotide sequence ID" value="NZ_CDGJ01000048.1"/>
</dbReference>
<dbReference type="EMBL" id="CDGJ01000048">
    <property type="protein sequence ID" value="CEJ07243.1"/>
    <property type="molecule type" value="Genomic_DNA"/>
</dbReference>
<accession>A0A8S0X6K4</accession>
<organism evidence="1">
    <name type="scientific">Acididesulfobacillus acetoxydans</name>
    <dbReference type="NCBI Taxonomy" id="1561005"/>
    <lineage>
        <taxon>Bacteria</taxon>
        <taxon>Bacillati</taxon>
        <taxon>Bacillota</taxon>
        <taxon>Clostridia</taxon>
        <taxon>Eubacteriales</taxon>
        <taxon>Peptococcaceae</taxon>
        <taxon>Acididesulfobacillus</taxon>
    </lineage>
</organism>
<dbReference type="AlphaFoldDB" id="A0A8S0X6K4"/>
<sequence length="303" mass="34151">MAGISAAETEDPTYGAAIRLTNGEVELLIPRNFGPRIMSYGFCGGINMLCAQAHLERKVGDGVWRAVGGHRFWHSPEVFPRTYMPDNDPMEIFQTRNGLRIIQKEEQWTQVQKAVELSLAPSGGRVEIIHKIKNGNAWDISLALWGITMMAPGGEEWIPQPDTDTGYLSNRHISLWPYTRMDDPRLDWGSRYIRLKQEPGIKTPCKLGLNNAAGWASYFNHGNMFIKGFVEAENVTYPDGGCSYETYVNEFMLEMESLSPLVVVKAGESAYHQEFWDLVPGVSAPGSEEEMDQIRTTQIERRC</sequence>
<dbReference type="EMBL" id="LR746496">
    <property type="protein sequence ID" value="CAA7602610.1"/>
    <property type="molecule type" value="Genomic_DNA"/>
</dbReference>
<reference evidence="1" key="2">
    <citation type="submission" date="2020-01" db="EMBL/GenBank/DDBJ databases">
        <authorList>
            <person name="Hornung B."/>
        </authorList>
    </citation>
    <scope>NUCLEOTIDE SEQUENCE</scope>
    <source>
        <strain evidence="1">PacBioINE</strain>
    </source>
</reference>
<dbReference type="Proteomes" id="UP001071230">
    <property type="component" value="Unassembled WGS sequence"/>
</dbReference>
<reference evidence="2" key="1">
    <citation type="submission" date="2014-11" db="EMBL/GenBank/DDBJ databases">
        <authorList>
            <person name="Hornung B.V."/>
        </authorList>
    </citation>
    <scope>NUCLEOTIDE SEQUENCE</scope>
    <source>
        <strain evidence="2">INE</strain>
    </source>
</reference>
<evidence type="ECO:0000313" key="3">
    <source>
        <dbReference type="Proteomes" id="UP001071230"/>
    </source>
</evidence>
<evidence type="ECO:0000313" key="2">
    <source>
        <dbReference type="EMBL" id="CEJ07243.1"/>
    </source>
</evidence>
<protein>
    <submittedName>
        <fullName evidence="2">PF14315 domain protein</fullName>
    </submittedName>
</protein>
<dbReference type="Proteomes" id="UP000836597">
    <property type="component" value="Chromosome"/>
</dbReference>
<evidence type="ECO:0000313" key="1">
    <source>
        <dbReference type="EMBL" id="CAA7602610.1"/>
    </source>
</evidence>
<proteinExistence type="predicted"/>
<gene>
    <name evidence="2" type="ORF">DEACI_1704</name>
    <name evidence="1" type="ORF">DEACI_3289</name>
</gene>
<dbReference type="KEGG" id="aacx:DEACI_3289"/>
<keyword evidence="3" id="KW-1185">Reference proteome</keyword>